<feature type="binding site" evidence="10">
    <location>
        <position position="282"/>
    </location>
    <ligand>
        <name>Zn(2+)</name>
        <dbReference type="ChEBI" id="CHEBI:29105"/>
    </ligand>
</feature>
<dbReference type="PROSITE" id="PS50936">
    <property type="entry name" value="ENGC_GTPASE"/>
    <property type="match status" value="1"/>
</dbReference>
<feature type="binding site" evidence="10">
    <location>
        <position position="276"/>
    </location>
    <ligand>
        <name>Zn(2+)</name>
        <dbReference type="ChEBI" id="CHEBI:29105"/>
    </ligand>
</feature>
<comment type="subunit">
    <text evidence="10">Monomer. Associates with 30S ribosomal subunit, binds 16S rRNA.</text>
</comment>
<dbReference type="PANTHER" id="PTHR32120:SF10">
    <property type="entry name" value="SMALL RIBOSOMAL SUBUNIT BIOGENESIS GTPASE RSGA"/>
    <property type="match status" value="1"/>
</dbReference>
<dbReference type="CDD" id="cd01854">
    <property type="entry name" value="YjeQ_EngC"/>
    <property type="match status" value="1"/>
</dbReference>
<dbReference type="AlphaFoldDB" id="A0A238KDC4"/>
<evidence type="ECO:0000313" key="14">
    <source>
        <dbReference type="EMBL" id="SMX40851.1"/>
    </source>
</evidence>
<dbReference type="PANTHER" id="PTHR32120">
    <property type="entry name" value="SMALL RIBOSOMAL SUBUNIT BIOGENESIS GTPASE RSGA"/>
    <property type="match status" value="1"/>
</dbReference>
<keyword evidence="3 10" id="KW-0479">Metal-binding</keyword>
<evidence type="ECO:0000256" key="8">
    <source>
        <dbReference type="ARBA" id="ARBA00022884"/>
    </source>
</evidence>
<protein>
    <recommendedName>
        <fullName evidence="10">Small ribosomal subunit biogenesis GTPase RsgA</fullName>
        <ecNumber evidence="10">3.6.1.-</ecNumber>
    </recommendedName>
</protein>
<dbReference type="GO" id="GO:0042274">
    <property type="term" value="P:ribosomal small subunit biogenesis"/>
    <property type="evidence" value="ECO:0007669"/>
    <property type="project" value="UniProtKB-UniRule"/>
</dbReference>
<dbReference type="InterPro" id="IPR027417">
    <property type="entry name" value="P-loop_NTPase"/>
</dbReference>
<evidence type="ECO:0000256" key="4">
    <source>
        <dbReference type="ARBA" id="ARBA00022730"/>
    </source>
</evidence>
<evidence type="ECO:0000256" key="1">
    <source>
        <dbReference type="ARBA" id="ARBA00022490"/>
    </source>
</evidence>
<keyword evidence="15" id="KW-1185">Reference proteome</keyword>
<dbReference type="Proteomes" id="UP000220836">
    <property type="component" value="Unassembled WGS sequence"/>
</dbReference>
<keyword evidence="7 10" id="KW-0862">Zinc</keyword>
<dbReference type="Gene3D" id="3.40.50.300">
    <property type="entry name" value="P-loop containing nucleotide triphosphate hydrolases"/>
    <property type="match status" value="1"/>
</dbReference>
<dbReference type="Pfam" id="PF03193">
    <property type="entry name" value="RsgA_GTPase"/>
    <property type="match status" value="1"/>
</dbReference>
<feature type="binding site" evidence="10">
    <location>
        <begin position="137"/>
        <end position="140"/>
    </location>
    <ligand>
        <name>GTP</name>
        <dbReference type="ChEBI" id="CHEBI:37565"/>
    </ligand>
</feature>
<comment type="cofactor">
    <cofactor evidence="10">
        <name>Zn(2+)</name>
        <dbReference type="ChEBI" id="CHEBI:29105"/>
    </cofactor>
    <text evidence="10">Binds 1 zinc ion per subunit.</text>
</comment>
<evidence type="ECO:0000256" key="11">
    <source>
        <dbReference type="SAM" id="MobiDB-lite"/>
    </source>
</evidence>
<dbReference type="SUPFAM" id="SSF52540">
    <property type="entry name" value="P-loop containing nucleoside triphosphate hydrolases"/>
    <property type="match status" value="1"/>
</dbReference>
<dbReference type="EC" id="3.6.1.-" evidence="10"/>
<evidence type="ECO:0000259" key="12">
    <source>
        <dbReference type="PROSITE" id="PS50936"/>
    </source>
</evidence>
<dbReference type="HAMAP" id="MF_01820">
    <property type="entry name" value="GTPase_RsgA"/>
    <property type="match status" value="1"/>
</dbReference>
<feature type="region of interest" description="Disordered" evidence="11">
    <location>
        <begin position="321"/>
        <end position="342"/>
    </location>
</feature>
<evidence type="ECO:0000313" key="15">
    <source>
        <dbReference type="Proteomes" id="UP000220836"/>
    </source>
</evidence>
<dbReference type="OrthoDB" id="9809485at2"/>
<feature type="domain" description="EngC GTPase" evidence="12">
    <location>
        <begin position="98"/>
        <end position="244"/>
    </location>
</feature>
<comment type="subcellular location">
    <subcellularLocation>
        <location evidence="10">Cytoplasm</location>
    </subcellularLocation>
</comment>
<dbReference type="GO" id="GO:0005737">
    <property type="term" value="C:cytoplasm"/>
    <property type="evidence" value="ECO:0007669"/>
    <property type="project" value="UniProtKB-SubCell"/>
</dbReference>
<feature type="binding site" evidence="10">
    <location>
        <begin position="189"/>
        <end position="197"/>
    </location>
    <ligand>
        <name>GTP</name>
        <dbReference type="ChEBI" id="CHEBI:37565"/>
    </ligand>
</feature>
<sequence>MTNFTLSDLGWSDQFARQIGEDTKDLHPARIYEVQRDLLLVLTEDGQKSLIPTESAGEYAVGDWVLNDGVKALHRLEPFSNLTRKAAGHVSYQQRIAANIDTIAIVTSCNADFNVPRLERYLAMVSSAGAMPLVLLTKADRVEDARDYQRQAERISPLVTAIALNATDVEDVAQLIPWCRGGQTLALIGSSGVGKTTLRNSLTGENAITQDIREDDARGRHTTTHRSLVPTPYGGWLIDTPGMRELQLAGMEDGISAVFDDIEQLAIQCKFNNCDHESEPGCAVRTAIEAGELETDRLERWRKLLREDAINTESVARQRARGKAFSKMVKKTMTGAKKRKGR</sequence>
<feature type="domain" description="CP-type G" evidence="13">
    <location>
        <begin position="90"/>
        <end position="246"/>
    </location>
</feature>
<dbReference type="GO" id="GO:0003924">
    <property type="term" value="F:GTPase activity"/>
    <property type="evidence" value="ECO:0007669"/>
    <property type="project" value="UniProtKB-UniRule"/>
</dbReference>
<comment type="similarity">
    <text evidence="10">Belongs to the TRAFAC class YlqF/YawG GTPase family. RsgA subfamily.</text>
</comment>
<dbReference type="InterPro" id="IPR010914">
    <property type="entry name" value="RsgA_GTPase_dom"/>
</dbReference>
<keyword evidence="4 10" id="KW-0699">rRNA-binding</keyword>
<organism evidence="14 15">
    <name type="scientific">Pelagimonas varians</name>
    <dbReference type="NCBI Taxonomy" id="696760"/>
    <lineage>
        <taxon>Bacteria</taxon>
        <taxon>Pseudomonadati</taxon>
        <taxon>Pseudomonadota</taxon>
        <taxon>Alphaproteobacteria</taxon>
        <taxon>Rhodobacterales</taxon>
        <taxon>Roseobacteraceae</taxon>
        <taxon>Pelagimonas</taxon>
    </lineage>
</organism>
<evidence type="ECO:0000256" key="9">
    <source>
        <dbReference type="ARBA" id="ARBA00023134"/>
    </source>
</evidence>
<dbReference type="GO" id="GO:0019843">
    <property type="term" value="F:rRNA binding"/>
    <property type="evidence" value="ECO:0007669"/>
    <property type="project" value="UniProtKB-KW"/>
</dbReference>
<keyword evidence="6 10" id="KW-0378">Hydrolase</keyword>
<keyword evidence="8 10" id="KW-0694">RNA-binding</keyword>
<feature type="binding site" evidence="10">
    <location>
        <position position="274"/>
    </location>
    <ligand>
        <name>Zn(2+)</name>
        <dbReference type="ChEBI" id="CHEBI:29105"/>
    </ligand>
</feature>
<dbReference type="GO" id="GO:0005525">
    <property type="term" value="F:GTP binding"/>
    <property type="evidence" value="ECO:0007669"/>
    <property type="project" value="UniProtKB-UniRule"/>
</dbReference>
<accession>A0A238KDC4</accession>
<dbReference type="InterPro" id="IPR030378">
    <property type="entry name" value="G_CP_dom"/>
</dbReference>
<dbReference type="GO" id="GO:0046872">
    <property type="term" value="F:metal ion binding"/>
    <property type="evidence" value="ECO:0007669"/>
    <property type="project" value="UniProtKB-KW"/>
</dbReference>
<evidence type="ECO:0000256" key="6">
    <source>
        <dbReference type="ARBA" id="ARBA00022801"/>
    </source>
</evidence>
<gene>
    <name evidence="10 14" type="primary">rsgA</name>
    <name evidence="14" type="ORF">PEV8663_02139</name>
</gene>
<evidence type="ECO:0000256" key="2">
    <source>
        <dbReference type="ARBA" id="ARBA00022517"/>
    </source>
</evidence>
<evidence type="ECO:0000259" key="13">
    <source>
        <dbReference type="PROSITE" id="PS51721"/>
    </source>
</evidence>
<evidence type="ECO:0000256" key="10">
    <source>
        <dbReference type="HAMAP-Rule" id="MF_01820"/>
    </source>
</evidence>
<keyword evidence="1 10" id="KW-0963">Cytoplasm</keyword>
<keyword evidence="2 10" id="KW-0690">Ribosome biogenesis</keyword>
<dbReference type="RefSeq" id="WP_097804632.1">
    <property type="nucleotide sequence ID" value="NZ_FXYH01000006.1"/>
</dbReference>
<dbReference type="PROSITE" id="PS51721">
    <property type="entry name" value="G_CP"/>
    <property type="match status" value="1"/>
</dbReference>
<keyword evidence="9 10" id="KW-0342">GTP-binding</keyword>
<dbReference type="EMBL" id="FXYH01000006">
    <property type="protein sequence ID" value="SMX40851.1"/>
    <property type="molecule type" value="Genomic_DNA"/>
</dbReference>
<evidence type="ECO:0000256" key="7">
    <source>
        <dbReference type="ARBA" id="ARBA00022833"/>
    </source>
</evidence>
<dbReference type="InterPro" id="IPR004881">
    <property type="entry name" value="Ribosome_biogen_GTPase_RsgA"/>
</dbReference>
<comment type="function">
    <text evidence="10">One of several proteins that assist in the late maturation steps of the functional core of the 30S ribosomal subunit. Helps release RbfA from mature subunits. May play a role in the assembly of ribosomal proteins into the subunit. Circularly permuted GTPase that catalyzes slow GTP hydrolysis, GTPase activity is stimulated by the 30S ribosomal subunit.</text>
</comment>
<reference evidence="14 15" key="1">
    <citation type="submission" date="2017-05" db="EMBL/GenBank/DDBJ databases">
        <authorList>
            <person name="Song R."/>
            <person name="Chenine A.L."/>
            <person name="Ruprecht R.M."/>
        </authorList>
    </citation>
    <scope>NUCLEOTIDE SEQUENCE [LARGE SCALE GENOMIC DNA]</scope>
    <source>
        <strain evidence="14 15">CECT 8663</strain>
    </source>
</reference>
<proteinExistence type="inferred from homology"/>
<dbReference type="NCBIfam" id="TIGR00157">
    <property type="entry name" value="ribosome small subunit-dependent GTPase A"/>
    <property type="match status" value="1"/>
</dbReference>
<name>A0A238KDC4_9RHOB</name>
<dbReference type="Gene3D" id="1.10.40.50">
    <property type="entry name" value="Probable gtpase engc, domain 3"/>
    <property type="match status" value="1"/>
</dbReference>
<keyword evidence="5 10" id="KW-0547">Nucleotide-binding</keyword>
<feature type="binding site" evidence="10">
    <location>
        <position position="269"/>
    </location>
    <ligand>
        <name>Zn(2+)</name>
        <dbReference type="ChEBI" id="CHEBI:29105"/>
    </ligand>
</feature>
<evidence type="ECO:0000256" key="3">
    <source>
        <dbReference type="ARBA" id="ARBA00022723"/>
    </source>
</evidence>
<evidence type="ECO:0000256" key="5">
    <source>
        <dbReference type="ARBA" id="ARBA00022741"/>
    </source>
</evidence>